<dbReference type="CDD" id="cd07986">
    <property type="entry name" value="LPLAT_ACT14924-like"/>
    <property type="match status" value="1"/>
</dbReference>
<evidence type="ECO:0000256" key="10">
    <source>
        <dbReference type="ARBA" id="ARBA00047785"/>
    </source>
</evidence>
<keyword evidence="5 12" id="KW-0012">Acyltransferase</keyword>
<dbReference type="InterPro" id="IPR052351">
    <property type="entry name" value="Ornithine_N-alpha-AT"/>
</dbReference>
<evidence type="ECO:0000256" key="6">
    <source>
        <dbReference type="ARBA" id="ARBA00038095"/>
    </source>
</evidence>
<protein>
    <recommendedName>
        <fullName evidence="8">L-ornithine N(alpha)-acyltransferase</fullName>
        <ecNumber evidence="7">2.3.2.30</ecNumber>
    </recommendedName>
</protein>
<dbReference type="EMBL" id="JBHLTN010000002">
    <property type="protein sequence ID" value="MFC0591069.1"/>
    <property type="molecule type" value="Genomic_DNA"/>
</dbReference>
<dbReference type="SUPFAM" id="SSF55729">
    <property type="entry name" value="Acyl-CoA N-acyltransferases (Nat)"/>
    <property type="match status" value="1"/>
</dbReference>
<organism evidence="12 13">
    <name type="scientific">Ottowia pentelensis</name>
    <dbReference type="NCBI Taxonomy" id="511108"/>
    <lineage>
        <taxon>Bacteria</taxon>
        <taxon>Pseudomonadati</taxon>
        <taxon>Pseudomonadota</taxon>
        <taxon>Betaproteobacteria</taxon>
        <taxon>Burkholderiales</taxon>
        <taxon>Comamonadaceae</taxon>
        <taxon>Ottowia</taxon>
    </lineage>
</organism>
<accession>A0ABV6PNE6</accession>
<evidence type="ECO:0000256" key="2">
    <source>
        <dbReference type="ARBA" id="ARBA00022516"/>
    </source>
</evidence>
<dbReference type="PANTHER" id="PTHR37323:SF1">
    <property type="entry name" value="L-ORNITHINE N(ALPHA)-ACYLTRANSFERASE"/>
    <property type="match status" value="1"/>
</dbReference>
<feature type="domain" description="Phospholipid/glycerol acyltransferase" evidence="11">
    <location>
        <begin position="81"/>
        <end position="198"/>
    </location>
</feature>
<dbReference type="EC" id="2.3.2.30" evidence="7"/>
<evidence type="ECO:0000313" key="13">
    <source>
        <dbReference type="Proteomes" id="UP001589834"/>
    </source>
</evidence>
<evidence type="ECO:0000259" key="11">
    <source>
        <dbReference type="SMART" id="SM00563"/>
    </source>
</evidence>
<gene>
    <name evidence="12" type="ORF">ACFFGG_00725</name>
</gene>
<dbReference type="Pfam" id="PF13444">
    <property type="entry name" value="Acetyltransf_5"/>
    <property type="match status" value="1"/>
</dbReference>
<dbReference type="PANTHER" id="PTHR37323">
    <property type="entry name" value="GCN5-RELATED N-ACETYLTRANSFERASE"/>
    <property type="match status" value="1"/>
</dbReference>
<evidence type="ECO:0000256" key="9">
    <source>
        <dbReference type="ARBA" id="ARBA00045724"/>
    </source>
</evidence>
<comment type="function">
    <text evidence="9">Catalyzes the first step in the biosynthesis of ornithine lipids, which are phosphorus-free membrane lipids. Catalyzes the 3-hydroxyacyl-acyl carrier protein-dependent acylation of ornithine to form lyso-ornithine lipid (LOL).</text>
</comment>
<evidence type="ECO:0000256" key="3">
    <source>
        <dbReference type="ARBA" id="ARBA00022679"/>
    </source>
</evidence>
<name>A0ABV6PNE6_9BURK</name>
<comment type="pathway">
    <text evidence="1">Lipid metabolism.</text>
</comment>
<comment type="similarity">
    <text evidence="6">Belongs to the acetyltransferase family. OlsB subfamily.</text>
</comment>
<keyword evidence="4" id="KW-0443">Lipid metabolism</keyword>
<evidence type="ECO:0000256" key="8">
    <source>
        <dbReference type="ARBA" id="ARBA00039866"/>
    </source>
</evidence>
<keyword evidence="13" id="KW-1185">Reference proteome</keyword>
<dbReference type="SMART" id="SM00563">
    <property type="entry name" value="PlsC"/>
    <property type="match status" value="1"/>
</dbReference>
<proteinExistence type="inferred from homology"/>
<comment type="caution">
    <text evidence="12">The sequence shown here is derived from an EMBL/GenBank/DDBJ whole genome shotgun (WGS) entry which is preliminary data.</text>
</comment>
<dbReference type="GO" id="GO:0016746">
    <property type="term" value="F:acyltransferase activity"/>
    <property type="evidence" value="ECO:0007669"/>
    <property type="project" value="UniProtKB-KW"/>
</dbReference>
<dbReference type="InterPro" id="IPR045746">
    <property type="entry name" value="ACT14924-like_Acyltransf_dom"/>
</dbReference>
<dbReference type="InterPro" id="IPR002123">
    <property type="entry name" value="Plipid/glycerol_acylTrfase"/>
</dbReference>
<keyword evidence="3" id="KW-0808">Transferase</keyword>
<reference evidence="12 13" key="1">
    <citation type="submission" date="2024-09" db="EMBL/GenBank/DDBJ databases">
        <authorList>
            <person name="Sun Q."/>
            <person name="Mori K."/>
        </authorList>
    </citation>
    <scope>NUCLEOTIDE SEQUENCE [LARGE SCALE GENOMIC DNA]</scope>
    <source>
        <strain evidence="12 13">NCAIM B.02336</strain>
    </source>
</reference>
<dbReference type="Proteomes" id="UP001589834">
    <property type="component" value="Unassembled WGS sequence"/>
</dbReference>
<evidence type="ECO:0000256" key="4">
    <source>
        <dbReference type="ARBA" id="ARBA00023098"/>
    </source>
</evidence>
<dbReference type="Pfam" id="PF19576">
    <property type="entry name" value="Acyltransf_2"/>
    <property type="match status" value="1"/>
</dbReference>
<evidence type="ECO:0000313" key="12">
    <source>
        <dbReference type="EMBL" id="MFC0591069.1"/>
    </source>
</evidence>
<dbReference type="InterPro" id="IPR016181">
    <property type="entry name" value="Acyl_CoA_acyltransferase"/>
</dbReference>
<dbReference type="SUPFAM" id="SSF69593">
    <property type="entry name" value="Glycerol-3-phosphate (1)-acyltransferase"/>
    <property type="match status" value="1"/>
</dbReference>
<sequence length="573" mass="63647">MISVDQIVDRHLPRLQHHPWLSMGVRGLLRRLLHESSFHRFAQTYPHLAGFPFVEQVLEHFDFSCAVRDNERERIPARGRVVIIANHPIGSLDGLALLNLVGGIRGDVKIVANGLLAALAPLQRLLLPVTMLGGRSAAGQLKAILEHLRGEGAVIIFPAGEVSRLRPNGVRDRRWNSGFLRLAAQTQSPIVPVHIDGRNSALFYGASMCCKPLASLLLVQEMFGQHRKSIALRIGHPIPHGSHAAMPLPDAAKAKLFCKHLYRMAQDRPGLLRTETAVAHPVDRSALALAVAACEPLGETPDGKRIHLFRGGLDSPILREVGRLRELAFRAVGEGSGQRRDLDRYDLHYDHLILWEPRELEIVGAYRMVRTAPVLREMGAEGLYTHSLFRFGEGMGTCLEHGLELGRSFVQPRYWGRRSLDYLWFGIGAYVRRYPECRYLFGPVSLSRDMPQAARDLLVHHYRSHYGAPGVAEARRPFVPGTDLDATAPASGDSAADFVRLKLLLAHMGCSVPTLYKQYAEVAEPGGVRFLDFGVDPDFGHCVDGLVLVDVQRIKTHKRERYIEAASAPPADQ</sequence>
<dbReference type="RefSeq" id="WP_377478689.1">
    <property type="nucleotide sequence ID" value="NZ_JBHLTN010000002.1"/>
</dbReference>
<keyword evidence="2" id="KW-0444">Lipid biosynthesis</keyword>
<evidence type="ECO:0000256" key="1">
    <source>
        <dbReference type="ARBA" id="ARBA00005189"/>
    </source>
</evidence>
<evidence type="ECO:0000256" key="5">
    <source>
        <dbReference type="ARBA" id="ARBA00023315"/>
    </source>
</evidence>
<evidence type="ECO:0000256" key="7">
    <source>
        <dbReference type="ARBA" id="ARBA00039058"/>
    </source>
</evidence>
<comment type="catalytic activity">
    <reaction evidence="10">
        <text>a (3R)-hydroxyacyl-[ACP] + L-ornithine = a lyso-ornithine lipid + holo-[ACP] + H(+)</text>
        <dbReference type="Rhea" id="RHEA:20633"/>
        <dbReference type="Rhea" id="RHEA-COMP:9685"/>
        <dbReference type="Rhea" id="RHEA-COMP:9945"/>
        <dbReference type="ChEBI" id="CHEBI:15378"/>
        <dbReference type="ChEBI" id="CHEBI:46911"/>
        <dbReference type="ChEBI" id="CHEBI:64479"/>
        <dbReference type="ChEBI" id="CHEBI:78827"/>
        <dbReference type="ChEBI" id="CHEBI:138482"/>
        <dbReference type="EC" id="2.3.2.30"/>
    </reaction>
    <physiologicalReaction direction="left-to-right" evidence="10">
        <dbReference type="Rhea" id="RHEA:20634"/>
    </physiologicalReaction>
</comment>